<feature type="domain" description="Aminotransferase class I/classII large" evidence="12">
    <location>
        <begin position="24"/>
        <end position="350"/>
    </location>
</feature>
<dbReference type="Proteomes" id="UP001596501">
    <property type="component" value="Unassembled WGS sequence"/>
</dbReference>
<dbReference type="RefSeq" id="WP_382227926.1">
    <property type="nucleotide sequence ID" value="NZ_JBHTCA010000033.1"/>
</dbReference>
<name>A0ABW2QQQ6_9BURK</name>
<dbReference type="PANTHER" id="PTHR42885">
    <property type="entry name" value="HISTIDINOL-PHOSPHATE AMINOTRANSFERASE-RELATED"/>
    <property type="match status" value="1"/>
</dbReference>
<dbReference type="InterPro" id="IPR015422">
    <property type="entry name" value="PyrdxlP-dep_Trfase_small"/>
</dbReference>
<keyword evidence="8 11" id="KW-0663">Pyridoxal phosphate</keyword>
<keyword evidence="6 11" id="KW-0028">Amino-acid biosynthesis</keyword>
<evidence type="ECO:0000259" key="12">
    <source>
        <dbReference type="Pfam" id="PF00155"/>
    </source>
</evidence>
<dbReference type="Pfam" id="PF00155">
    <property type="entry name" value="Aminotran_1_2"/>
    <property type="match status" value="1"/>
</dbReference>
<evidence type="ECO:0000256" key="5">
    <source>
        <dbReference type="ARBA" id="ARBA00022576"/>
    </source>
</evidence>
<evidence type="ECO:0000256" key="6">
    <source>
        <dbReference type="ARBA" id="ARBA00022605"/>
    </source>
</evidence>
<dbReference type="EMBL" id="JBHTCA010000033">
    <property type="protein sequence ID" value="MFC7411468.1"/>
    <property type="molecule type" value="Genomic_DNA"/>
</dbReference>
<reference evidence="14" key="1">
    <citation type="journal article" date="2019" name="Int. J. Syst. Evol. Microbiol.">
        <title>The Global Catalogue of Microorganisms (GCM) 10K type strain sequencing project: providing services to taxonomists for standard genome sequencing and annotation.</title>
        <authorList>
            <consortium name="The Broad Institute Genomics Platform"/>
            <consortium name="The Broad Institute Genome Sequencing Center for Infectious Disease"/>
            <person name="Wu L."/>
            <person name="Ma J."/>
        </authorList>
    </citation>
    <scope>NUCLEOTIDE SEQUENCE [LARGE SCALE GENOMIC DNA]</scope>
    <source>
        <strain evidence="14">CGMCC 1.12371</strain>
    </source>
</reference>
<dbReference type="HAMAP" id="MF_01023">
    <property type="entry name" value="HisC_aminotrans_2"/>
    <property type="match status" value="1"/>
</dbReference>
<keyword evidence="9 11" id="KW-0368">Histidine biosynthesis</keyword>
<comment type="caution">
    <text evidence="13">The sequence shown here is derived from an EMBL/GenBank/DDBJ whole genome shotgun (WGS) entry which is preliminary data.</text>
</comment>
<evidence type="ECO:0000313" key="14">
    <source>
        <dbReference type="Proteomes" id="UP001596501"/>
    </source>
</evidence>
<dbReference type="InterPro" id="IPR015424">
    <property type="entry name" value="PyrdxlP-dep_Trfase"/>
</dbReference>
<dbReference type="PROSITE" id="PS00599">
    <property type="entry name" value="AA_TRANSFER_CLASS_2"/>
    <property type="match status" value="1"/>
</dbReference>
<accession>A0ABW2QQQ6</accession>
<keyword evidence="5 11" id="KW-0032">Aminotransferase</keyword>
<proteinExistence type="inferred from homology"/>
<keyword evidence="7 11" id="KW-0808">Transferase</keyword>
<evidence type="ECO:0000256" key="3">
    <source>
        <dbReference type="ARBA" id="ARBA00007970"/>
    </source>
</evidence>
<dbReference type="InterPro" id="IPR001917">
    <property type="entry name" value="Aminotrans_II_pyridoxalP_BS"/>
</dbReference>
<comment type="pathway">
    <text evidence="2 11">Amino-acid biosynthesis; L-histidine biosynthesis; L-histidine from 5-phospho-alpha-D-ribose 1-diphosphate: step 7/9.</text>
</comment>
<dbReference type="Gene3D" id="3.40.640.10">
    <property type="entry name" value="Type I PLP-dependent aspartate aminotransferase-like (Major domain)"/>
    <property type="match status" value="1"/>
</dbReference>
<comment type="catalytic activity">
    <reaction evidence="10 11">
        <text>L-histidinol phosphate + 2-oxoglutarate = 3-(imidazol-4-yl)-2-oxopropyl phosphate + L-glutamate</text>
        <dbReference type="Rhea" id="RHEA:23744"/>
        <dbReference type="ChEBI" id="CHEBI:16810"/>
        <dbReference type="ChEBI" id="CHEBI:29985"/>
        <dbReference type="ChEBI" id="CHEBI:57766"/>
        <dbReference type="ChEBI" id="CHEBI:57980"/>
        <dbReference type="EC" id="2.6.1.9"/>
    </reaction>
</comment>
<dbReference type="SUPFAM" id="SSF53383">
    <property type="entry name" value="PLP-dependent transferases"/>
    <property type="match status" value="1"/>
</dbReference>
<dbReference type="Gene3D" id="3.90.1150.10">
    <property type="entry name" value="Aspartate Aminotransferase, domain 1"/>
    <property type="match status" value="1"/>
</dbReference>
<sequence length="354" mass="38183">MKLPIRAAVLASPNYPFVPIDAPVKLDQNEAAEDFPASLKALVLERLGREKWHRYTDLNAETLCAAIARYEGWSPSGVVVTTGSNVLISLLIQLAALDKSVVTVTPNFSLYGLDAKLLGAALTEVPLRSDLTVDMDGVIAATKAKGNAAAHAGGVVYLPQPHAPTGSILAASELQRVAEISGEWLVVIDEAYHQFAGTSSATLARSCPNVLILRTFSKAWGLAGLRLGYALASDEVARHLRKLVPPFAISVMQQIAAEVALSNPGYMRERVERTIRERERIALALRQHPTWEVYASAANFLLIRTPDAARASEQLLQAGILVRRQDAYSSLAGCIRVTVGTPEENDLFLRAAGL</sequence>
<evidence type="ECO:0000256" key="2">
    <source>
        <dbReference type="ARBA" id="ARBA00005011"/>
    </source>
</evidence>
<gene>
    <name evidence="11" type="primary">hisC</name>
    <name evidence="13" type="ORF">ACFQPB_21645</name>
</gene>
<comment type="subunit">
    <text evidence="4 11">Homodimer.</text>
</comment>
<evidence type="ECO:0000313" key="13">
    <source>
        <dbReference type="EMBL" id="MFC7411468.1"/>
    </source>
</evidence>
<protein>
    <recommendedName>
        <fullName evidence="11">Histidinol-phosphate aminotransferase</fullName>
        <ecNumber evidence="11">2.6.1.9</ecNumber>
    </recommendedName>
    <alternativeName>
        <fullName evidence="11">Imidazole acetol-phosphate transaminase</fullName>
    </alternativeName>
</protein>
<evidence type="ECO:0000256" key="10">
    <source>
        <dbReference type="ARBA" id="ARBA00047481"/>
    </source>
</evidence>
<evidence type="ECO:0000256" key="11">
    <source>
        <dbReference type="HAMAP-Rule" id="MF_01023"/>
    </source>
</evidence>
<dbReference type="EC" id="2.6.1.9" evidence="11"/>
<dbReference type="GO" id="GO:0004400">
    <property type="term" value="F:histidinol-phosphate transaminase activity"/>
    <property type="evidence" value="ECO:0007669"/>
    <property type="project" value="UniProtKB-EC"/>
</dbReference>
<dbReference type="InterPro" id="IPR005861">
    <property type="entry name" value="HisP_aminotrans"/>
</dbReference>
<dbReference type="InterPro" id="IPR015421">
    <property type="entry name" value="PyrdxlP-dep_Trfase_major"/>
</dbReference>
<evidence type="ECO:0000256" key="8">
    <source>
        <dbReference type="ARBA" id="ARBA00022898"/>
    </source>
</evidence>
<evidence type="ECO:0000256" key="4">
    <source>
        <dbReference type="ARBA" id="ARBA00011738"/>
    </source>
</evidence>
<organism evidence="13 14">
    <name type="scientific">Hydrogenophaga atypica</name>
    <dbReference type="NCBI Taxonomy" id="249409"/>
    <lineage>
        <taxon>Bacteria</taxon>
        <taxon>Pseudomonadati</taxon>
        <taxon>Pseudomonadota</taxon>
        <taxon>Betaproteobacteria</taxon>
        <taxon>Burkholderiales</taxon>
        <taxon>Comamonadaceae</taxon>
        <taxon>Hydrogenophaga</taxon>
    </lineage>
</organism>
<dbReference type="InterPro" id="IPR004839">
    <property type="entry name" value="Aminotransferase_I/II_large"/>
</dbReference>
<evidence type="ECO:0000256" key="9">
    <source>
        <dbReference type="ARBA" id="ARBA00023102"/>
    </source>
</evidence>
<evidence type="ECO:0000256" key="1">
    <source>
        <dbReference type="ARBA" id="ARBA00001933"/>
    </source>
</evidence>
<keyword evidence="14" id="KW-1185">Reference proteome</keyword>
<dbReference type="CDD" id="cd00609">
    <property type="entry name" value="AAT_like"/>
    <property type="match status" value="1"/>
</dbReference>
<dbReference type="PANTHER" id="PTHR42885:SF2">
    <property type="entry name" value="HISTIDINOL-PHOSPHATE AMINOTRANSFERASE"/>
    <property type="match status" value="1"/>
</dbReference>
<evidence type="ECO:0000256" key="7">
    <source>
        <dbReference type="ARBA" id="ARBA00022679"/>
    </source>
</evidence>
<feature type="modified residue" description="N6-(pyridoxal phosphate)lysine" evidence="11">
    <location>
        <position position="218"/>
    </location>
</feature>
<comment type="cofactor">
    <cofactor evidence="1 11">
        <name>pyridoxal 5'-phosphate</name>
        <dbReference type="ChEBI" id="CHEBI:597326"/>
    </cofactor>
</comment>
<comment type="similarity">
    <text evidence="3 11">Belongs to the class-II pyridoxal-phosphate-dependent aminotransferase family. Histidinol-phosphate aminotransferase subfamily.</text>
</comment>